<dbReference type="Proteomes" id="UP000600918">
    <property type="component" value="Unassembled WGS sequence"/>
</dbReference>
<organism evidence="2 3">
    <name type="scientific">Vespula pensylvanica</name>
    <name type="common">Western yellow jacket</name>
    <name type="synonym">Wasp</name>
    <dbReference type="NCBI Taxonomy" id="30213"/>
    <lineage>
        <taxon>Eukaryota</taxon>
        <taxon>Metazoa</taxon>
        <taxon>Ecdysozoa</taxon>
        <taxon>Arthropoda</taxon>
        <taxon>Hexapoda</taxon>
        <taxon>Insecta</taxon>
        <taxon>Pterygota</taxon>
        <taxon>Neoptera</taxon>
        <taxon>Endopterygota</taxon>
        <taxon>Hymenoptera</taxon>
        <taxon>Apocrita</taxon>
        <taxon>Aculeata</taxon>
        <taxon>Vespoidea</taxon>
        <taxon>Vespidae</taxon>
        <taxon>Vespinae</taxon>
        <taxon>Vespula</taxon>
    </lineage>
</organism>
<comment type="caution">
    <text evidence="2">The sequence shown here is derived from an EMBL/GenBank/DDBJ whole genome shotgun (WGS) entry which is preliminary data.</text>
</comment>
<protein>
    <submittedName>
        <fullName evidence="2">Uncharacterized protein</fullName>
    </submittedName>
</protein>
<dbReference type="EMBL" id="JACSDY010000015">
    <property type="protein sequence ID" value="KAF7406814.1"/>
    <property type="molecule type" value="Genomic_DNA"/>
</dbReference>
<proteinExistence type="predicted"/>
<accession>A0A834KL69</accession>
<feature type="region of interest" description="Disordered" evidence="1">
    <location>
        <begin position="71"/>
        <end position="102"/>
    </location>
</feature>
<reference evidence="2" key="1">
    <citation type="journal article" date="2020" name="G3 (Bethesda)">
        <title>High-Quality Assemblies for Three Invasive Social Wasps from the &lt;i&gt;Vespula&lt;/i&gt; Genus.</title>
        <authorList>
            <person name="Harrop T.W.R."/>
            <person name="Guhlin J."/>
            <person name="McLaughlin G.M."/>
            <person name="Permina E."/>
            <person name="Stockwell P."/>
            <person name="Gilligan J."/>
            <person name="Le Lec M.F."/>
            <person name="Gruber M.A.M."/>
            <person name="Quinn O."/>
            <person name="Lovegrove M."/>
            <person name="Duncan E.J."/>
            <person name="Remnant E.J."/>
            <person name="Van Eeckhoven J."/>
            <person name="Graham B."/>
            <person name="Knapp R.A."/>
            <person name="Langford K.W."/>
            <person name="Kronenberg Z."/>
            <person name="Press M.O."/>
            <person name="Eacker S.M."/>
            <person name="Wilson-Rankin E.E."/>
            <person name="Purcell J."/>
            <person name="Lester P.J."/>
            <person name="Dearden P.K."/>
        </authorList>
    </citation>
    <scope>NUCLEOTIDE SEQUENCE</scope>
    <source>
        <strain evidence="2">Volc-1</strain>
    </source>
</reference>
<evidence type="ECO:0000313" key="2">
    <source>
        <dbReference type="EMBL" id="KAF7406814.1"/>
    </source>
</evidence>
<evidence type="ECO:0000313" key="3">
    <source>
        <dbReference type="Proteomes" id="UP000600918"/>
    </source>
</evidence>
<sequence>MKAHITTGSRSRREHIAKVLLLISKGTGGSSRRLERIETSFEGEVVTESTSVAAAGRTAVTASIERIATGSRTSGQAPPPPPPPPPLPPPPLLPLPPPAIVVGNYTTTNGNILETSQQTPSAVASATSSEMVLHMLDTLMTGHEPFYADYPSYQEADPLTHTQHQHTHHPHHHQQQHQQQQQQQQQQDGLHRNAISLNTTTHTPGAALVDLAIKSTKQGQNYTLRRAGDFRP</sequence>
<name>A0A834KL69_VESPE</name>
<feature type="compositionally biased region" description="Basic residues" evidence="1">
    <location>
        <begin position="163"/>
        <end position="175"/>
    </location>
</feature>
<evidence type="ECO:0000256" key="1">
    <source>
        <dbReference type="SAM" id="MobiDB-lite"/>
    </source>
</evidence>
<dbReference type="AlphaFoldDB" id="A0A834KL69"/>
<feature type="compositionally biased region" description="Pro residues" evidence="1">
    <location>
        <begin position="77"/>
        <end position="99"/>
    </location>
</feature>
<dbReference type="SUPFAM" id="SSF101447">
    <property type="entry name" value="Formin homology 2 domain (FH2 domain)"/>
    <property type="match status" value="1"/>
</dbReference>
<feature type="region of interest" description="Disordered" evidence="1">
    <location>
        <begin position="160"/>
        <end position="189"/>
    </location>
</feature>
<feature type="compositionally biased region" description="Low complexity" evidence="1">
    <location>
        <begin position="176"/>
        <end position="187"/>
    </location>
</feature>
<keyword evidence="3" id="KW-1185">Reference proteome</keyword>
<gene>
    <name evidence="2" type="ORF">H0235_014470</name>
</gene>